<evidence type="ECO:0000313" key="12">
    <source>
        <dbReference type="EMBL" id="MBC5726330.1"/>
    </source>
</evidence>
<sequence>MRVLLIGPSPNEKILPALRRDHILADCLPRPEQTQTGFPENLYDVVVLFSDTDAALPVRLRMVREDGVSVPILVVAPRSSARDRIRALDAGADDFLTEPFLIAELLARVRALGRRGRILQPRLLRAGDLTLDRGHFLLSGRAGEVRLSSKELQLAELFLLHPGQILPRDTLRQKVWGCDTEARYNNIEVYLSLLRRKLRAVDSVVQIQAERGVGYYLEVQPNHMQA</sequence>
<gene>
    <name evidence="12" type="ORF">H8S45_12785</name>
</gene>
<comment type="caution">
    <text evidence="8">Lacks conserved residue(s) required for the propagation of feature annotation.</text>
</comment>
<dbReference type="GO" id="GO:0000976">
    <property type="term" value="F:transcription cis-regulatory region binding"/>
    <property type="evidence" value="ECO:0007669"/>
    <property type="project" value="TreeGrafter"/>
</dbReference>
<evidence type="ECO:0000259" key="10">
    <source>
        <dbReference type="PROSITE" id="PS50110"/>
    </source>
</evidence>
<evidence type="ECO:0000256" key="3">
    <source>
        <dbReference type="ARBA" id="ARBA00023012"/>
    </source>
</evidence>
<dbReference type="SMART" id="SM00448">
    <property type="entry name" value="REC"/>
    <property type="match status" value="1"/>
</dbReference>
<dbReference type="SUPFAM" id="SSF46894">
    <property type="entry name" value="C-terminal effector domain of the bipartite response regulators"/>
    <property type="match status" value="1"/>
</dbReference>
<keyword evidence="3" id="KW-0902">Two-component regulatory system</keyword>
<keyword evidence="2" id="KW-0597">Phosphoprotein</keyword>
<feature type="domain" description="Response regulatory" evidence="10">
    <location>
        <begin position="1"/>
        <end position="113"/>
    </location>
</feature>
<keyword evidence="13" id="KW-1185">Reference proteome</keyword>
<dbReference type="AlphaFoldDB" id="A0A923RZI9"/>
<dbReference type="SMART" id="SM00862">
    <property type="entry name" value="Trans_reg_C"/>
    <property type="match status" value="1"/>
</dbReference>
<protein>
    <recommendedName>
        <fullName evidence="1">Stage 0 sporulation protein A homolog</fullName>
    </recommendedName>
</protein>
<evidence type="ECO:0000256" key="8">
    <source>
        <dbReference type="PROSITE-ProRule" id="PRU00169"/>
    </source>
</evidence>
<keyword evidence="5 9" id="KW-0238">DNA-binding</keyword>
<evidence type="ECO:0000313" key="13">
    <source>
        <dbReference type="Proteomes" id="UP000606499"/>
    </source>
</evidence>
<dbReference type="InterPro" id="IPR011006">
    <property type="entry name" value="CheY-like_superfamily"/>
</dbReference>
<evidence type="ECO:0000256" key="7">
    <source>
        <dbReference type="ARBA" id="ARBA00024867"/>
    </source>
</evidence>
<comment type="function">
    <text evidence="7">May play the central regulatory role in sporulation. It may be an element of the effector pathway responsible for the activation of sporulation genes in response to nutritional stress. Spo0A may act in concert with spo0H (a sigma factor) to control the expression of some genes that are critical to the sporulation process.</text>
</comment>
<comment type="caution">
    <text evidence="12">The sequence shown here is derived from an EMBL/GenBank/DDBJ whole genome shotgun (WGS) entry which is preliminary data.</text>
</comment>
<evidence type="ECO:0000259" key="11">
    <source>
        <dbReference type="PROSITE" id="PS51755"/>
    </source>
</evidence>
<keyword evidence="6" id="KW-0804">Transcription</keyword>
<dbReference type="Pfam" id="PF00486">
    <property type="entry name" value="Trans_reg_C"/>
    <property type="match status" value="1"/>
</dbReference>
<name>A0A923RZI9_9FIRM</name>
<dbReference type="GO" id="GO:0032993">
    <property type="term" value="C:protein-DNA complex"/>
    <property type="evidence" value="ECO:0007669"/>
    <property type="project" value="TreeGrafter"/>
</dbReference>
<dbReference type="Gene3D" id="6.10.250.690">
    <property type="match status" value="1"/>
</dbReference>
<dbReference type="PROSITE" id="PS50110">
    <property type="entry name" value="RESPONSE_REGULATORY"/>
    <property type="match status" value="1"/>
</dbReference>
<proteinExistence type="predicted"/>
<dbReference type="Proteomes" id="UP000606499">
    <property type="component" value="Unassembled WGS sequence"/>
</dbReference>
<dbReference type="CDD" id="cd00383">
    <property type="entry name" value="trans_reg_C"/>
    <property type="match status" value="1"/>
</dbReference>
<dbReference type="PANTHER" id="PTHR48111">
    <property type="entry name" value="REGULATOR OF RPOS"/>
    <property type="match status" value="1"/>
</dbReference>
<accession>A0A923RZI9</accession>
<dbReference type="GO" id="GO:0000156">
    <property type="term" value="F:phosphorelay response regulator activity"/>
    <property type="evidence" value="ECO:0007669"/>
    <property type="project" value="TreeGrafter"/>
</dbReference>
<dbReference type="EMBL" id="JACOPL010000014">
    <property type="protein sequence ID" value="MBC5726330.1"/>
    <property type="molecule type" value="Genomic_DNA"/>
</dbReference>
<dbReference type="Gene3D" id="1.10.10.10">
    <property type="entry name" value="Winged helix-like DNA-binding domain superfamily/Winged helix DNA-binding domain"/>
    <property type="match status" value="1"/>
</dbReference>
<evidence type="ECO:0000256" key="5">
    <source>
        <dbReference type="ARBA" id="ARBA00023125"/>
    </source>
</evidence>
<feature type="domain" description="OmpR/PhoB-type" evidence="11">
    <location>
        <begin position="121"/>
        <end position="219"/>
    </location>
</feature>
<dbReference type="GO" id="GO:0006355">
    <property type="term" value="P:regulation of DNA-templated transcription"/>
    <property type="evidence" value="ECO:0007669"/>
    <property type="project" value="InterPro"/>
</dbReference>
<dbReference type="InterPro" id="IPR039420">
    <property type="entry name" value="WalR-like"/>
</dbReference>
<feature type="DNA-binding region" description="OmpR/PhoB-type" evidence="9">
    <location>
        <begin position="121"/>
        <end position="219"/>
    </location>
</feature>
<dbReference type="PROSITE" id="PS51755">
    <property type="entry name" value="OMPR_PHOB"/>
    <property type="match status" value="1"/>
</dbReference>
<dbReference type="InterPro" id="IPR036388">
    <property type="entry name" value="WH-like_DNA-bd_sf"/>
</dbReference>
<evidence type="ECO:0000256" key="6">
    <source>
        <dbReference type="ARBA" id="ARBA00023163"/>
    </source>
</evidence>
<evidence type="ECO:0000256" key="4">
    <source>
        <dbReference type="ARBA" id="ARBA00023015"/>
    </source>
</evidence>
<dbReference type="PANTHER" id="PTHR48111:SF1">
    <property type="entry name" value="TWO-COMPONENT RESPONSE REGULATOR ORR33"/>
    <property type="match status" value="1"/>
</dbReference>
<evidence type="ECO:0000256" key="1">
    <source>
        <dbReference type="ARBA" id="ARBA00018672"/>
    </source>
</evidence>
<dbReference type="SUPFAM" id="SSF52172">
    <property type="entry name" value="CheY-like"/>
    <property type="match status" value="1"/>
</dbReference>
<dbReference type="GO" id="GO:0005829">
    <property type="term" value="C:cytosol"/>
    <property type="evidence" value="ECO:0007669"/>
    <property type="project" value="TreeGrafter"/>
</dbReference>
<evidence type="ECO:0000256" key="9">
    <source>
        <dbReference type="PROSITE-ProRule" id="PRU01091"/>
    </source>
</evidence>
<organism evidence="12 13">
    <name type="scientific">Agathobaculum faecis</name>
    <dbReference type="NCBI Taxonomy" id="2763013"/>
    <lineage>
        <taxon>Bacteria</taxon>
        <taxon>Bacillati</taxon>
        <taxon>Bacillota</taxon>
        <taxon>Clostridia</taxon>
        <taxon>Eubacteriales</taxon>
        <taxon>Butyricicoccaceae</taxon>
        <taxon>Agathobaculum</taxon>
    </lineage>
</organism>
<dbReference type="RefSeq" id="WP_147574485.1">
    <property type="nucleotide sequence ID" value="NZ_JACOPL010000014.1"/>
</dbReference>
<evidence type="ECO:0000256" key="2">
    <source>
        <dbReference type="ARBA" id="ARBA00022553"/>
    </source>
</evidence>
<dbReference type="InterPro" id="IPR016032">
    <property type="entry name" value="Sig_transdc_resp-reg_C-effctor"/>
</dbReference>
<dbReference type="InterPro" id="IPR001789">
    <property type="entry name" value="Sig_transdc_resp-reg_receiver"/>
</dbReference>
<dbReference type="InterPro" id="IPR001867">
    <property type="entry name" value="OmpR/PhoB-type_DNA-bd"/>
</dbReference>
<keyword evidence="4" id="KW-0805">Transcription regulation</keyword>
<reference evidence="12" key="1">
    <citation type="submission" date="2020-08" db="EMBL/GenBank/DDBJ databases">
        <title>Genome public.</title>
        <authorList>
            <person name="Liu C."/>
            <person name="Sun Q."/>
        </authorList>
    </citation>
    <scope>NUCLEOTIDE SEQUENCE</scope>
    <source>
        <strain evidence="12">NSJ-28</strain>
    </source>
</reference>